<protein>
    <submittedName>
        <fullName evidence="2">Uncharacterized protein</fullName>
    </submittedName>
</protein>
<keyword evidence="3" id="KW-1185">Reference proteome</keyword>
<gene>
    <name evidence="2" type="ORF">AGOR_G00000450</name>
</gene>
<proteinExistence type="predicted"/>
<comment type="caution">
    <text evidence="2">The sequence shown here is derived from an EMBL/GenBank/DDBJ whole genome shotgun (WGS) entry which is preliminary data.</text>
</comment>
<reference evidence="2" key="1">
    <citation type="submission" date="2021-01" db="EMBL/GenBank/DDBJ databases">
        <authorList>
            <person name="Zahm M."/>
            <person name="Roques C."/>
            <person name="Cabau C."/>
            <person name="Klopp C."/>
            <person name="Donnadieu C."/>
            <person name="Jouanno E."/>
            <person name="Lampietro C."/>
            <person name="Louis A."/>
            <person name="Herpin A."/>
            <person name="Echchiki A."/>
            <person name="Berthelot C."/>
            <person name="Parey E."/>
            <person name="Roest-Crollius H."/>
            <person name="Braasch I."/>
            <person name="Postlethwait J."/>
            <person name="Bobe J."/>
            <person name="Montfort J."/>
            <person name="Bouchez O."/>
            <person name="Begum T."/>
            <person name="Mejri S."/>
            <person name="Adams A."/>
            <person name="Chen W.-J."/>
            <person name="Guiguen Y."/>
        </authorList>
    </citation>
    <scope>NUCLEOTIDE SEQUENCE</scope>
    <source>
        <tissue evidence="2">Blood</tissue>
    </source>
</reference>
<dbReference type="EMBL" id="JAERUA010000001">
    <property type="protein sequence ID" value="KAI1903927.1"/>
    <property type="molecule type" value="Genomic_DNA"/>
</dbReference>
<evidence type="ECO:0000256" key="1">
    <source>
        <dbReference type="SAM" id="MobiDB-lite"/>
    </source>
</evidence>
<dbReference type="Proteomes" id="UP000829720">
    <property type="component" value="Unassembled WGS sequence"/>
</dbReference>
<accession>A0A8T3E8B0</accession>
<dbReference type="AlphaFoldDB" id="A0A8T3E8B0"/>
<name>A0A8T3E8B0_9TELE</name>
<feature type="region of interest" description="Disordered" evidence="1">
    <location>
        <begin position="1"/>
        <end position="102"/>
    </location>
</feature>
<sequence>MAQITSGNGFKPDLSSSMMAGGPKGIVGKEEALRMEADALARLQREKRHTLSASSSSPSLSSLSTAKLQKAPSDSSFSSASKPETDLIVFPESEAKKRGDRDRLGDVDVDKLTTEELEKLLLEDFVVSSKAIRPSSLLGCNLSASYPGTQAFTPSPLHHGGAWTPTGSHGPTFPSAPFPKQPCSFQNGFAPANRFFLSLPPQPPGTFVAFAPLRTPSPLVFPPPPPAPAAVSPEMAKLFDKIASTSEYVKAGGGLPKMTWPRPLSPWSPHRQPHP</sequence>
<feature type="compositionally biased region" description="Polar residues" evidence="1">
    <location>
        <begin position="1"/>
        <end position="18"/>
    </location>
</feature>
<feature type="region of interest" description="Disordered" evidence="1">
    <location>
        <begin position="252"/>
        <end position="275"/>
    </location>
</feature>
<evidence type="ECO:0000313" key="3">
    <source>
        <dbReference type="Proteomes" id="UP000829720"/>
    </source>
</evidence>
<evidence type="ECO:0000313" key="2">
    <source>
        <dbReference type="EMBL" id="KAI1903927.1"/>
    </source>
</evidence>
<organism evidence="2 3">
    <name type="scientific">Albula goreensis</name>
    <dbReference type="NCBI Taxonomy" id="1534307"/>
    <lineage>
        <taxon>Eukaryota</taxon>
        <taxon>Metazoa</taxon>
        <taxon>Chordata</taxon>
        <taxon>Craniata</taxon>
        <taxon>Vertebrata</taxon>
        <taxon>Euteleostomi</taxon>
        <taxon>Actinopterygii</taxon>
        <taxon>Neopterygii</taxon>
        <taxon>Teleostei</taxon>
        <taxon>Albuliformes</taxon>
        <taxon>Albulidae</taxon>
        <taxon>Albula</taxon>
    </lineage>
</organism>
<feature type="compositionally biased region" description="Basic and acidic residues" evidence="1">
    <location>
        <begin position="27"/>
        <end position="39"/>
    </location>
</feature>
<feature type="compositionally biased region" description="Low complexity" evidence="1">
    <location>
        <begin position="51"/>
        <end position="64"/>
    </location>
</feature>
<feature type="compositionally biased region" description="Basic and acidic residues" evidence="1">
    <location>
        <begin position="93"/>
        <end position="102"/>
    </location>
</feature>